<feature type="domain" description="HTH merR-type" evidence="2">
    <location>
        <begin position="8"/>
        <end position="73"/>
    </location>
</feature>
<dbReference type="PATRIC" id="fig|1121439.3.peg.1"/>
<protein>
    <submittedName>
        <fullName evidence="3">Putative MerR family transcriptional regulator</fullName>
    </submittedName>
</protein>
<dbReference type="GO" id="GO:0003677">
    <property type="term" value="F:DNA binding"/>
    <property type="evidence" value="ECO:0007669"/>
    <property type="project" value="InterPro"/>
</dbReference>
<dbReference type="InterPro" id="IPR009061">
    <property type="entry name" value="DNA-bd_dom_put_sf"/>
</dbReference>
<evidence type="ECO:0000256" key="1">
    <source>
        <dbReference type="SAM" id="Coils"/>
    </source>
</evidence>
<dbReference type="Proteomes" id="UP000014975">
    <property type="component" value="Unassembled WGS sequence"/>
</dbReference>
<evidence type="ECO:0000259" key="2">
    <source>
        <dbReference type="Pfam" id="PF13411"/>
    </source>
</evidence>
<evidence type="ECO:0000313" key="4">
    <source>
        <dbReference type="Proteomes" id="UP000014975"/>
    </source>
</evidence>
<dbReference type="EMBL" id="ATHI01000001">
    <property type="protein sequence ID" value="EPR36093.1"/>
    <property type="molecule type" value="Genomic_DNA"/>
</dbReference>
<dbReference type="Gene3D" id="1.10.1660.10">
    <property type="match status" value="1"/>
</dbReference>
<dbReference type="InterPro" id="IPR000551">
    <property type="entry name" value="MerR-type_HTH_dom"/>
</dbReference>
<gene>
    <name evidence="3" type="ORF">dsat_1621</name>
</gene>
<dbReference type="SUPFAM" id="SSF46955">
    <property type="entry name" value="Putative DNA-binding domain"/>
    <property type="match status" value="1"/>
</dbReference>
<comment type="caution">
    <text evidence="3">The sequence shown here is derived from an EMBL/GenBank/DDBJ whole genome shotgun (WGS) entry which is preliminary data.</text>
</comment>
<dbReference type="OrthoDB" id="5456394at2"/>
<feature type="coiled-coil region" evidence="1">
    <location>
        <begin position="141"/>
        <end position="245"/>
    </location>
</feature>
<dbReference type="RefSeq" id="WP_020885507.1">
    <property type="nucleotide sequence ID" value="NZ_ATHI01000001.1"/>
</dbReference>
<dbReference type="Pfam" id="PF13411">
    <property type="entry name" value="MerR_1"/>
    <property type="match status" value="1"/>
</dbReference>
<dbReference type="Gene3D" id="1.10.287.1490">
    <property type="match status" value="1"/>
</dbReference>
<dbReference type="eggNOG" id="COG0789">
    <property type="taxonomic scope" value="Bacteria"/>
</dbReference>
<organism evidence="3 4">
    <name type="scientific">Alkalidesulfovibrio alkalitolerans DSM 16529</name>
    <dbReference type="NCBI Taxonomy" id="1121439"/>
    <lineage>
        <taxon>Bacteria</taxon>
        <taxon>Pseudomonadati</taxon>
        <taxon>Thermodesulfobacteriota</taxon>
        <taxon>Desulfovibrionia</taxon>
        <taxon>Desulfovibrionales</taxon>
        <taxon>Desulfovibrionaceae</taxon>
        <taxon>Alkalidesulfovibrio</taxon>
    </lineage>
</organism>
<evidence type="ECO:0000313" key="3">
    <source>
        <dbReference type="EMBL" id="EPR36093.1"/>
    </source>
</evidence>
<keyword evidence="4" id="KW-1185">Reference proteome</keyword>
<dbReference type="AlphaFoldDB" id="S7UUQ7"/>
<reference evidence="3 4" key="1">
    <citation type="journal article" date="2013" name="Genome Announc.">
        <title>Draft genome sequences for three mercury-methylating, sulfate-reducing bacteria.</title>
        <authorList>
            <person name="Brown S.D."/>
            <person name="Hurt R.A.Jr."/>
            <person name="Gilmour C.C."/>
            <person name="Elias D.A."/>
        </authorList>
    </citation>
    <scope>NUCLEOTIDE SEQUENCE [LARGE SCALE GENOMIC DNA]</scope>
    <source>
        <strain evidence="3 4">DSM 16529</strain>
    </source>
</reference>
<name>S7UUQ7_9BACT</name>
<proteinExistence type="predicted"/>
<sequence>MTAKKLLSIAVISRELNIPESTLHYWKNRFSEFLPIVGRGRQRRFRPESLDIFRTISEMLKLGHTTRDVKAELATHYPLNIDPAREAVPVHGPQHPSAPLQQMQPVLEGTAQIAAAVGLEIAKVIGEKLGEAMRMASGDGIGDLIDRLDAADRAVERQTREMDGLRQASGFCEARLADQDAIIRELRETIATLRETPALPPPENLADAAEIQSLRQENEGLREKLSVLESELVRLRKDRRDLEKFLLEKINAIKG</sequence>
<keyword evidence="1" id="KW-0175">Coiled coil</keyword>
<dbReference type="STRING" id="1121439.dsat_1621"/>
<dbReference type="GO" id="GO:0006355">
    <property type="term" value="P:regulation of DNA-templated transcription"/>
    <property type="evidence" value="ECO:0007669"/>
    <property type="project" value="InterPro"/>
</dbReference>
<accession>S7UUQ7</accession>